<dbReference type="Proteomes" id="UP001221217">
    <property type="component" value="Unassembled WGS sequence"/>
</dbReference>
<dbReference type="GO" id="GO:0012505">
    <property type="term" value="C:endomembrane system"/>
    <property type="evidence" value="ECO:0007669"/>
    <property type="project" value="UniProtKB-SubCell"/>
</dbReference>
<organism evidence="6 7">
    <name type="scientific">Candidatus Thalassospirochaeta sargassi</name>
    <dbReference type="NCBI Taxonomy" id="3119039"/>
    <lineage>
        <taxon>Bacteria</taxon>
        <taxon>Pseudomonadati</taxon>
        <taxon>Spirochaetota</taxon>
        <taxon>Spirochaetia</taxon>
        <taxon>Spirochaetales</taxon>
        <taxon>Spirochaetaceae</taxon>
        <taxon>Candidatus Thalassospirochaeta</taxon>
    </lineage>
</organism>
<evidence type="ECO:0000313" key="6">
    <source>
        <dbReference type="EMBL" id="MDC7228493.1"/>
    </source>
</evidence>
<dbReference type="Pfam" id="PF04191">
    <property type="entry name" value="PEMT"/>
    <property type="match status" value="1"/>
</dbReference>
<dbReference type="PANTHER" id="PTHR12714:SF9">
    <property type="entry name" value="PROTEIN-S-ISOPRENYLCYSTEINE O-METHYLTRANSFERASE"/>
    <property type="match status" value="1"/>
</dbReference>
<evidence type="ECO:0000313" key="7">
    <source>
        <dbReference type="Proteomes" id="UP001221217"/>
    </source>
</evidence>
<name>A0AAJ1IFP9_9SPIO</name>
<feature type="transmembrane region" description="Helical" evidence="5">
    <location>
        <begin position="102"/>
        <end position="128"/>
    </location>
</feature>
<accession>A0AAJ1IFP9</accession>
<evidence type="ECO:0000256" key="3">
    <source>
        <dbReference type="ARBA" id="ARBA00022989"/>
    </source>
</evidence>
<evidence type="ECO:0000256" key="4">
    <source>
        <dbReference type="ARBA" id="ARBA00023136"/>
    </source>
</evidence>
<sequence>MAHHDHDRNDIGREHPANHPGQIIGALLFFAVQVADNFFFRLTLIPIRNMYLQIPIAAVIIIIAVYMIRTGLTTVFEERRDPPEVISKGVFSRVRHPVYSGAMMIMLGILVTGPSGAAFGILVLNFIFYNSMASYEESLLIKMFGNEYLEYMETAGRWLPKFRKPAA</sequence>
<evidence type="ECO:0000256" key="5">
    <source>
        <dbReference type="SAM" id="Phobius"/>
    </source>
</evidence>
<dbReference type="PANTHER" id="PTHR12714">
    <property type="entry name" value="PROTEIN-S ISOPRENYLCYSTEINE O-METHYLTRANSFERASE"/>
    <property type="match status" value="1"/>
</dbReference>
<comment type="caution">
    <text evidence="6">The sequence shown here is derived from an EMBL/GenBank/DDBJ whole genome shotgun (WGS) entry which is preliminary data.</text>
</comment>
<dbReference type="AlphaFoldDB" id="A0AAJ1IFP9"/>
<keyword evidence="3 5" id="KW-1133">Transmembrane helix</keyword>
<dbReference type="EMBL" id="JAQQAL010000049">
    <property type="protein sequence ID" value="MDC7228493.1"/>
    <property type="molecule type" value="Genomic_DNA"/>
</dbReference>
<keyword evidence="2 5" id="KW-0812">Transmembrane</keyword>
<reference evidence="6 7" key="1">
    <citation type="submission" date="2022-12" db="EMBL/GenBank/DDBJ databases">
        <title>Metagenome assembled genome from gulf of manar.</title>
        <authorList>
            <person name="Kohli P."/>
            <person name="Pk S."/>
            <person name="Venkata Ramana C."/>
            <person name="Sasikala C."/>
        </authorList>
    </citation>
    <scope>NUCLEOTIDE SEQUENCE [LARGE SCALE GENOMIC DNA]</scope>
    <source>
        <strain evidence="6">JB008</strain>
    </source>
</reference>
<dbReference type="Gene3D" id="1.20.120.1630">
    <property type="match status" value="1"/>
</dbReference>
<comment type="subcellular location">
    <subcellularLocation>
        <location evidence="1">Endomembrane system</location>
        <topology evidence="1">Multi-pass membrane protein</topology>
    </subcellularLocation>
</comment>
<feature type="transmembrane region" description="Helical" evidence="5">
    <location>
        <begin position="51"/>
        <end position="68"/>
    </location>
</feature>
<evidence type="ECO:0000256" key="1">
    <source>
        <dbReference type="ARBA" id="ARBA00004127"/>
    </source>
</evidence>
<dbReference type="GO" id="GO:0016740">
    <property type="term" value="F:transferase activity"/>
    <property type="evidence" value="ECO:0007669"/>
    <property type="project" value="UniProtKB-ARBA"/>
</dbReference>
<feature type="transmembrane region" description="Helical" evidence="5">
    <location>
        <begin position="20"/>
        <end position="39"/>
    </location>
</feature>
<evidence type="ECO:0000256" key="2">
    <source>
        <dbReference type="ARBA" id="ARBA00022692"/>
    </source>
</evidence>
<proteinExistence type="predicted"/>
<dbReference type="InterPro" id="IPR007318">
    <property type="entry name" value="Phopholipid_MeTrfase"/>
</dbReference>
<protein>
    <submittedName>
        <fullName evidence="6">Isoprenylcysteine carboxylmethyltransferase family protein</fullName>
    </submittedName>
</protein>
<keyword evidence="4 5" id="KW-0472">Membrane</keyword>
<gene>
    <name evidence="6" type="ORF">PQJ61_17155</name>
</gene>